<accession>A0A9W9CX82</accession>
<reference evidence="5" key="1">
    <citation type="submission" date="2022-10" db="EMBL/GenBank/DDBJ databases">
        <title>Tapping the CABI collections for fungal endophytes: first genome assemblies for Collariella, Neodidymelliopsis, Ascochyta clinopodiicola, Didymella pomorum, Didymosphaeria variabile, Neocosmospora piperis and Neocucurbitaria cava.</title>
        <authorList>
            <person name="Hill R."/>
        </authorList>
    </citation>
    <scope>NUCLEOTIDE SEQUENCE</scope>
    <source>
        <strain evidence="5">IMI 355082</strain>
    </source>
</reference>
<gene>
    <name evidence="5" type="ORF">N0V93_004594</name>
</gene>
<dbReference type="AlphaFoldDB" id="A0A9W9CX82"/>
<evidence type="ECO:0000313" key="6">
    <source>
        <dbReference type="Proteomes" id="UP001140453"/>
    </source>
</evidence>
<evidence type="ECO:0000313" key="5">
    <source>
        <dbReference type="EMBL" id="KAJ4390995.1"/>
    </source>
</evidence>
<proteinExistence type="predicted"/>
<dbReference type="PANTHER" id="PTHR12935:SF0">
    <property type="entry name" value="GAMMA-GLUTAMYLCYCLOTRANSFERASE"/>
    <property type="match status" value="1"/>
</dbReference>
<feature type="binding site" evidence="4">
    <location>
        <position position="144"/>
    </location>
    <ligand>
        <name>substrate</name>
    </ligand>
</feature>
<evidence type="ECO:0000256" key="1">
    <source>
        <dbReference type="ARBA" id="ARBA00012346"/>
    </source>
</evidence>
<evidence type="ECO:0000256" key="3">
    <source>
        <dbReference type="PIRSR" id="PIRSR617939-1"/>
    </source>
</evidence>
<comment type="caution">
    <text evidence="5">The sequence shown here is derived from an EMBL/GenBank/DDBJ whole genome shotgun (WGS) entry which is preliminary data.</text>
</comment>
<evidence type="ECO:0000256" key="2">
    <source>
        <dbReference type="ARBA" id="ARBA00023239"/>
    </source>
</evidence>
<dbReference type="EC" id="4.3.2.9" evidence="1"/>
<dbReference type="InterPro" id="IPR017939">
    <property type="entry name" value="G-Glutamylcylcotransferase"/>
</dbReference>
<dbReference type="OrthoDB" id="2017317at2759"/>
<organism evidence="5 6">
    <name type="scientific">Gnomoniopsis smithogilvyi</name>
    <dbReference type="NCBI Taxonomy" id="1191159"/>
    <lineage>
        <taxon>Eukaryota</taxon>
        <taxon>Fungi</taxon>
        <taxon>Dikarya</taxon>
        <taxon>Ascomycota</taxon>
        <taxon>Pezizomycotina</taxon>
        <taxon>Sordariomycetes</taxon>
        <taxon>Sordariomycetidae</taxon>
        <taxon>Diaporthales</taxon>
        <taxon>Gnomoniaceae</taxon>
        <taxon>Gnomoniopsis</taxon>
    </lineage>
</organism>
<dbReference type="PANTHER" id="PTHR12935">
    <property type="entry name" value="GAMMA-GLUTAMYLCYCLOTRANSFERASE"/>
    <property type="match status" value="1"/>
</dbReference>
<dbReference type="Proteomes" id="UP001140453">
    <property type="component" value="Unassembled WGS sequence"/>
</dbReference>
<protein>
    <recommendedName>
        <fullName evidence="1">gamma-glutamylcyclotransferase</fullName>
        <ecNumber evidence="1">4.3.2.9</ecNumber>
    </recommendedName>
</protein>
<dbReference type="EMBL" id="JAPEVB010000003">
    <property type="protein sequence ID" value="KAJ4390995.1"/>
    <property type="molecule type" value="Genomic_DNA"/>
</dbReference>
<feature type="binding site" evidence="4">
    <location>
        <begin position="10"/>
        <end position="15"/>
    </location>
    <ligand>
        <name>substrate</name>
    </ligand>
</feature>
<dbReference type="GO" id="GO:0003839">
    <property type="term" value="F:gamma-glutamylcyclotransferase activity"/>
    <property type="evidence" value="ECO:0007669"/>
    <property type="project" value="UniProtKB-EC"/>
</dbReference>
<keyword evidence="2" id="KW-0456">Lyase</keyword>
<dbReference type="Gene3D" id="3.10.490.10">
    <property type="entry name" value="Gamma-glutamyl cyclotransferase-like"/>
    <property type="match status" value="1"/>
</dbReference>
<evidence type="ECO:0000256" key="4">
    <source>
        <dbReference type="PIRSR" id="PIRSR617939-2"/>
    </source>
</evidence>
<feature type="active site" description="Proton acceptor" evidence="3">
    <location>
        <position position="95"/>
    </location>
</feature>
<sequence length="255" mass="28408">MATDTPKLWYVAYGSNMSTAKFTGSRGIKPICSIRVRIPGFRLAMQIPGVPYSEPSFASITPRTLAEAEKGTEPDVIGVAYLILQCQYKRVIASEGGGIAYRDIRVLCEPLCGIDRKGLGDRIEMRTLATAMLRKPAPLPSQRYMAILEQGSRESQLPLSYQQYLLDKPKYQPPTSFRTKLGARIFATFWGPMMAVLEKVTRHSIQDDGTAHWSVVIMVRSTMFIMWVLWHDCVFAPIFGRGDGLLDCVVAGAHT</sequence>
<name>A0A9W9CX82_9PEZI</name>
<keyword evidence="6" id="KW-1185">Reference proteome</keyword>